<reference evidence="3 4" key="1">
    <citation type="journal article" date="2011" name="Nat. Biotechnol.">
        <title>Comparative genomic analysis of the thermophilic biomass-degrading fungi Myceliophthora thermophila and Thielavia terrestris.</title>
        <authorList>
            <person name="Berka R.M."/>
            <person name="Grigoriev I.V."/>
            <person name="Otillar R."/>
            <person name="Salamov A."/>
            <person name="Grimwood J."/>
            <person name="Reid I."/>
            <person name="Ishmael N."/>
            <person name="John T."/>
            <person name="Darmond C."/>
            <person name="Moisan M.-C."/>
            <person name="Henrissat B."/>
            <person name="Coutinho P.M."/>
            <person name="Lombard V."/>
            <person name="Natvig D.O."/>
            <person name="Lindquist E."/>
            <person name="Schmutz J."/>
            <person name="Lucas S."/>
            <person name="Harris P."/>
            <person name="Powlowski J."/>
            <person name="Bellemare A."/>
            <person name="Taylor D."/>
            <person name="Butler G."/>
            <person name="de Vries R.P."/>
            <person name="Allijn I.E."/>
            <person name="van den Brink J."/>
            <person name="Ushinsky S."/>
            <person name="Storms R."/>
            <person name="Powell A.J."/>
            <person name="Paulsen I.T."/>
            <person name="Elbourne L.D.H."/>
            <person name="Baker S.E."/>
            <person name="Magnuson J."/>
            <person name="LaBoissiere S."/>
            <person name="Clutterbuck A.J."/>
            <person name="Martinez D."/>
            <person name="Wogulis M."/>
            <person name="de Leon A.L."/>
            <person name="Rey M.W."/>
            <person name="Tsang A."/>
        </authorList>
    </citation>
    <scope>NUCLEOTIDE SEQUENCE [LARGE SCALE GENOMIC DNA]</scope>
    <source>
        <strain evidence="4">ATCC 42464 / BCRC 31852 / DSM 1799</strain>
    </source>
</reference>
<dbReference type="KEGG" id="mtm:MYCTH_2055207"/>
<evidence type="ECO:0000256" key="1">
    <source>
        <dbReference type="SAM" id="MobiDB-lite"/>
    </source>
</evidence>
<feature type="transmembrane region" description="Helical" evidence="2">
    <location>
        <begin position="35"/>
        <end position="55"/>
    </location>
</feature>
<evidence type="ECO:0000313" key="3">
    <source>
        <dbReference type="EMBL" id="AEO53764.1"/>
    </source>
</evidence>
<evidence type="ECO:0000313" key="4">
    <source>
        <dbReference type="Proteomes" id="UP000007322"/>
    </source>
</evidence>
<accession>G2Q5D3</accession>
<keyword evidence="2" id="KW-1133">Transmembrane helix</keyword>
<name>G2Q5D3_THET4</name>
<feature type="transmembrane region" description="Helical" evidence="2">
    <location>
        <begin position="106"/>
        <end position="127"/>
    </location>
</feature>
<feature type="transmembrane region" description="Helical" evidence="2">
    <location>
        <begin position="67"/>
        <end position="86"/>
    </location>
</feature>
<dbReference type="Proteomes" id="UP000007322">
    <property type="component" value="Chromosome 1"/>
</dbReference>
<feature type="region of interest" description="Disordered" evidence="1">
    <location>
        <begin position="141"/>
        <end position="170"/>
    </location>
</feature>
<protein>
    <submittedName>
        <fullName evidence="3">Uncharacterized protein</fullName>
    </submittedName>
</protein>
<dbReference type="HOGENOM" id="CLU_1574531_0_0_1"/>
<feature type="compositionally biased region" description="Polar residues" evidence="1">
    <location>
        <begin position="155"/>
        <end position="170"/>
    </location>
</feature>
<keyword evidence="2" id="KW-0472">Membrane</keyword>
<dbReference type="EMBL" id="CP003002">
    <property type="protein sequence ID" value="AEO53764.1"/>
    <property type="molecule type" value="Genomic_DNA"/>
</dbReference>
<feature type="non-terminal residue" evidence="3">
    <location>
        <position position="1"/>
    </location>
</feature>
<dbReference type="GeneID" id="11508169"/>
<keyword evidence="2" id="KW-0812">Transmembrane</keyword>
<keyword evidence="4" id="KW-1185">Reference proteome</keyword>
<dbReference type="VEuPathDB" id="FungiDB:MYCTH_2055207"/>
<dbReference type="eggNOG" id="ENOG502RACP">
    <property type="taxonomic scope" value="Eukaryota"/>
</dbReference>
<evidence type="ECO:0000256" key="2">
    <source>
        <dbReference type="SAM" id="Phobius"/>
    </source>
</evidence>
<dbReference type="InParanoid" id="G2Q5D3"/>
<organism evidence="3 4">
    <name type="scientific">Thermothelomyces thermophilus (strain ATCC 42464 / BCRC 31852 / DSM 1799)</name>
    <name type="common">Sporotrichum thermophile</name>
    <dbReference type="NCBI Taxonomy" id="573729"/>
    <lineage>
        <taxon>Eukaryota</taxon>
        <taxon>Fungi</taxon>
        <taxon>Dikarya</taxon>
        <taxon>Ascomycota</taxon>
        <taxon>Pezizomycotina</taxon>
        <taxon>Sordariomycetes</taxon>
        <taxon>Sordariomycetidae</taxon>
        <taxon>Sordariales</taxon>
        <taxon>Chaetomiaceae</taxon>
        <taxon>Thermothelomyces</taxon>
    </lineage>
</organism>
<dbReference type="AlphaFoldDB" id="G2Q5D3"/>
<proteinExistence type="predicted"/>
<sequence>VSIPFGLGALTFIAYIHHGWEPELATSVDILSPSFFPILLAGVMVDTYEVVYLLFLSRRRSISPMAVRFDVLSVGSGIFCFMVLGITDKGAGGRRACWAADMIKAMVYLTRLCYSFVHAAFIVLPAAGKIRIYHSTTSTLGNTQTAGNQPEVPETAQNRGQTPSQPTIIG</sequence>
<dbReference type="OrthoDB" id="4577502at2759"/>
<dbReference type="RefSeq" id="XP_003659009.1">
    <property type="nucleotide sequence ID" value="XM_003658961.1"/>
</dbReference>
<gene>
    <name evidence="3" type="ORF">MYCTH_2055207</name>
</gene>